<dbReference type="Gene3D" id="1.25.40.10">
    <property type="entry name" value="Tetratricopeptide repeat domain"/>
    <property type="match status" value="1"/>
</dbReference>
<protein>
    <recommendedName>
        <fullName evidence="3">Tetratricopeptide repeat protein</fullName>
    </recommendedName>
</protein>
<dbReference type="EMBL" id="JAVRHR010000001">
    <property type="protein sequence ID" value="MDT0605988.1"/>
    <property type="molecule type" value="Genomic_DNA"/>
</dbReference>
<name>A0ABU3A7X9_9FLAO</name>
<comment type="caution">
    <text evidence="1">The sequence shown here is derived from an EMBL/GenBank/DDBJ whole genome shotgun (WGS) entry which is preliminary data.</text>
</comment>
<accession>A0ABU3A7X9</accession>
<dbReference type="Proteomes" id="UP001255246">
    <property type="component" value="Unassembled WGS sequence"/>
</dbReference>
<dbReference type="SUPFAM" id="SSF48452">
    <property type="entry name" value="TPR-like"/>
    <property type="match status" value="1"/>
</dbReference>
<organism evidence="1 2">
    <name type="scientific">Croceitalea rosinachiae</name>
    <dbReference type="NCBI Taxonomy" id="3075596"/>
    <lineage>
        <taxon>Bacteria</taxon>
        <taxon>Pseudomonadati</taxon>
        <taxon>Bacteroidota</taxon>
        <taxon>Flavobacteriia</taxon>
        <taxon>Flavobacteriales</taxon>
        <taxon>Flavobacteriaceae</taxon>
        <taxon>Croceitalea</taxon>
    </lineage>
</organism>
<sequence length="282" mass="32441">MPKNNRHLLLVPVLVFFLLTITNCAKNSNSKGFDYGTKNDSARMYFQKGWQEIMDYGRWTASEIAFRKAHSLDPNWALGKSMVGRITRNLKERQQILKELQKIKHKVKDDERLLLDVNILSLIAANNRGQGLKNTKELHKNRWVLAENNFGIFAQKHPKDNYFKAEYIEVLHLNHGAQTALDSLKTLATSKQMELGFFIAYEASLQLELGNLKKTVELLKKLEAIQTDTTYNIALVLRAKILKKQDSIQEAQNVIDQVIKKDTNHLIAMGLRQELKKILKKS</sequence>
<evidence type="ECO:0000313" key="1">
    <source>
        <dbReference type="EMBL" id="MDT0605988.1"/>
    </source>
</evidence>
<dbReference type="RefSeq" id="WP_311349551.1">
    <property type="nucleotide sequence ID" value="NZ_JAVRHR010000001.1"/>
</dbReference>
<evidence type="ECO:0008006" key="3">
    <source>
        <dbReference type="Google" id="ProtNLM"/>
    </source>
</evidence>
<gene>
    <name evidence="1" type="ORF">RM706_03060</name>
</gene>
<evidence type="ECO:0000313" key="2">
    <source>
        <dbReference type="Proteomes" id="UP001255246"/>
    </source>
</evidence>
<reference evidence="1 2" key="1">
    <citation type="submission" date="2023-09" db="EMBL/GenBank/DDBJ databases">
        <authorList>
            <person name="Rey-Velasco X."/>
        </authorList>
    </citation>
    <scope>NUCLEOTIDE SEQUENCE [LARGE SCALE GENOMIC DNA]</scope>
    <source>
        <strain evidence="1 2">F388</strain>
    </source>
</reference>
<dbReference type="InterPro" id="IPR011990">
    <property type="entry name" value="TPR-like_helical_dom_sf"/>
</dbReference>
<keyword evidence="2" id="KW-1185">Reference proteome</keyword>
<proteinExistence type="predicted"/>